<protein>
    <submittedName>
        <fullName evidence="1">Uncharacterized protein</fullName>
    </submittedName>
</protein>
<dbReference type="EMBL" id="JAWDGP010005927">
    <property type="protein sequence ID" value="KAK3749780.1"/>
    <property type="molecule type" value="Genomic_DNA"/>
</dbReference>
<gene>
    <name evidence="1" type="ORF">RRG08_046285</name>
</gene>
<reference evidence="1" key="1">
    <citation type="journal article" date="2023" name="G3 (Bethesda)">
        <title>A reference genome for the long-term kleptoplast-retaining sea slug Elysia crispata morphotype clarki.</title>
        <authorList>
            <person name="Eastman K.E."/>
            <person name="Pendleton A.L."/>
            <person name="Shaikh M.A."/>
            <person name="Suttiyut T."/>
            <person name="Ogas R."/>
            <person name="Tomko P."/>
            <person name="Gavelis G."/>
            <person name="Widhalm J.R."/>
            <person name="Wisecaver J.H."/>
        </authorList>
    </citation>
    <scope>NUCLEOTIDE SEQUENCE</scope>
    <source>
        <strain evidence="1">ECLA1</strain>
    </source>
</reference>
<organism evidence="1 2">
    <name type="scientific">Elysia crispata</name>
    <name type="common">lettuce slug</name>
    <dbReference type="NCBI Taxonomy" id="231223"/>
    <lineage>
        <taxon>Eukaryota</taxon>
        <taxon>Metazoa</taxon>
        <taxon>Spiralia</taxon>
        <taxon>Lophotrochozoa</taxon>
        <taxon>Mollusca</taxon>
        <taxon>Gastropoda</taxon>
        <taxon>Heterobranchia</taxon>
        <taxon>Euthyneura</taxon>
        <taxon>Panpulmonata</taxon>
        <taxon>Sacoglossa</taxon>
        <taxon>Placobranchoidea</taxon>
        <taxon>Plakobranchidae</taxon>
        <taxon>Elysia</taxon>
    </lineage>
</organism>
<accession>A0AAE1D0S5</accession>
<dbReference type="AlphaFoldDB" id="A0AAE1D0S5"/>
<proteinExistence type="predicted"/>
<keyword evidence="2" id="KW-1185">Reference proteome</keyword>
<comment type="caution">
    <text evidence="1">The sequence shown here is derived from an EMBL/GenBank/DDBJ whole genome shotgun (WGS) entry which is preliminary data.</text>
</comment>
<evidence type="ECO:0000313" key="1">
    <source>
        <dbReference type="EMBL" id="KAK3749780.1"/>
    </source>
</evidence>
<evidence type="ECO:0000313" key="2">
    <source>
        <dbReference type="Proteomes" id="UP001283361"/>
    </source>
</evidence>
<sequence>MVYNNCKLISLQGASLSHESLTTAIIVKRFHWEKSAIELFLTKRNTSALQLNSHLRQRVEPCFNNPWKQFGFRYSFTSILIIPLPAAYFKLNRHCVGSNVRPLKLRVASGVGWSRARHSSIVLPLPSVPRW</sequence>
<dbReference type="Proteomes" id="UP001283361">
    <property type="component" value="Unassembled WGS sequence"/>
</dbReference>
<name>A0AAE1D0S5_9GAST</name>